<proteinExistence type="predicted"/>
<reference evidence="2 3" key="1">
    <citation type="journal article" date="2007" name="Nature">
        <title>Evolution of genes and genomes on the Drosophila phylogeny.</title>
        <authorList>
            <consortium name="Drosophila 12 Genomes Consortium"/>
            <person name="Clark A.G."/>
            <person name="Eisen M.B."/>
            <person name="Smith D.R."/>
            <person name="Bergman C.M."/>
            <person name="Oliver B."/>
            <person name="Markow T.A."/>
            <person name="Kaufman T.C."/>
            <person name="Kellis M."/>
            <person name="Gelbart W."/>
            <person name="Iyer V.N."/>
            <person name="Pollard D.A."/>
            <person name="Sackton T.B."/>
            <person name="Larracuente A.M."/>
            <person name="Singh N.D."/>
            <person name="Abad J.P."/>
            <person name="Abt D.N."/>
            <person name="Adryan B."/>
            <person name="Aguade M."/>
            <person name="Akashi H."/>
            <person name="Anderson W.W."/>
            <person name="Aquadro C.F."/>
            <person name="Ardell D.H."/>
            <person name="Arguello R."/>
            <person name="Artieri C.G."/>
            <person name="Barbash D.A."/>
            <person name="Barker D."/>
            <person name="Barsanti P."/>
            <person name="Batterham P."/>
            <person name="Batzoglou S."/>
            <person name="Begun D."/>
            <person name="Bhutkar A."/>
            <person name="Blanco E."/>
            <person name="Bosak S.A."/>
            <person name="Bradley R.K."/>
            <person name="Brand A.D."/>
            <person name="Brent M.R."/>
            <person name="Brooks A.N."/>
            <person name="Brown R.H."/>
            <person name="Butlin R.K."/>
            <person name="Caggese C."/>
            <person name="Calvi B.R."/>
            <person name="Bernardo de Carvalho A."/>
            <person name="Caspi A."/>
            <person name="Castrezana S."/>
            <person name="Celniker S.E."/>
            <person name="Chang J.L."/>
            <person name="Chapple C."/>
            <person name="Chatterji S."/>
            <person name="Chinwalla A."/>
            <person name="Civetta A."/>
            <person name="Clifton S.W."/>
            <person name="Comeron J.M."/>
            <person name="Costello J.C."/>
            <person name="Coyne J.A."/>
            <person name="Daub J."/>
            <person name="David R.G."/>
            <person name="Delcher A.L."/>
            <person name="Delehaunty K."/>
            <person name="Do C.B."/>
            <person name="Ebling H."/>
            <person name="Edwards K."/>
            <person name="Eickbush T."/>
            <person name="Evans J.D."/>
            <person name="Filipski A."/>
            <person name="Findeiss S."/>
            <person name="Freyhult E."/>
            <person name="Fulton L."/>
            <person name="Fulton R."/>
            <person name="Garcia A.C."/>
            <person name="Gardiner A."/>
            <person name="Garfield D.A."/>
            <person name="Garvin B.E."/>
            <person name="Gibson G."/>
            <person name="Gilbert D."/>
            <person name="Gnerre S."/>
            <person name="Godfrey J."/>
            <person name="Good R."/>
            <person name="Gotea V."/>
            <person name="Gravely B."/>
            <person name="Greenberg A.J."/>
            <person name="Griffiths-Jones S."/>
            <person name="Gross S."/>
            <person name="Guigo R."/>
            <person name="Gustafson E.A."/>
            <person name="Haerty W."/>
            <person name="Hahn M.W."/>
            <person name="Halligan D.L."/>
            <person name="Halpern A.L."/>
            <person name="Halter G.M."/>
            <person name="Han M.V."/>
            <person name="Heger A."/>
            <person name="Hillier L."/>
            <person name="Hinrichs A.S."/>
            <person name="Holmes I."/>
            <person name="Hoskins R.A."/>
            <person name="Hubisz M.J."/>
            <person name="Hultmark D."/>
            <person name="Huntley M.A."/>
            <person name="Jaffe D.B."/>
            <person name="Jagadeeshan S."/>
            <person name="Jeck W.R."/>
            <person name="Johnson J."/>
            <person name="Jones C.D."/>
            <person name="Jordan W.C."/>
            <person name="Karpen G.H."/>
            <person name="Kataoka E."/>
            <person name="Keightley P.D."/>
            <person name="Kheradpour P."/>
            <person name="Kirkness E.F."/>
            <person name="Koerich L.B."/>
            <person name="Kristiansen K."/>
            <person name="Kudrna D."/>
            <person name="Kulathinal R.J."/>
            <person name="Kumar S."/>
            <person name="Kwok R."/>
            <person name="Lander E."/>
            <person name="Langley C.H."/>
            <person name="Lapoint R."/>
            <person name="Lazzaro B.P."/>
            <person name="Lee S.J."/>
            <person name="Levesque L."/>
            <person name="Li R."/>
            <person name="Lin C.F."/>
            <person name="Lin M.F."/>
            <person name="Lindblad-Toh K."/>
            <person name="Llopart A."/>
            <person name="Long M."/>
            <person name="Low L."/>
            <person name="Lozovsky E."/>
            <person name="Lu J."/>
            <person name="Luo M."/>
            <person name="Machado C.A."/>
            <person name="Makalowski W."/>
            <person name="Marzo M."/>
            <person name="Matsuda M."/>
            <person name="Matzkin L."/>
            <person name="McAllister B."/>
            <person name="McBride C.S."/>
            <person name="McKernan B."/>
            <person name="McKernan K."/>
            <person name="Mendez-Lago M."/>
            <person name="Minx P."/>
            <person name="Mollenhauer M.U."/>
            <person name="Montooth K."/>
            <person name="Mount S.M."/>
            <person name="Mu X."/>
            <person name="Myers E."/>
            <person name="Negre B."/>
            <person name="Newfeld S."/>
            <person name="Nielsen R."/>
            <person name="Noor M.A."/>
            <person name="O'Grady P."/>
            <person name="Pachter L."/>
            <person name="Papaceit M."/>
            <person name="Parisi M.J."/>
            <person name="Parisi M."/>
            <person name="Parts L."/>
            <person name="Pedersen J.S."/>
            <person name="Pesole G."/>
            <person name="Phillippy A.M."/>
            <person name="Ponting C.P."/>
            <person name="Pop M."/>
            <person name="Porcelli D."/>
            <person name="Powell J.R."/>
            <person name="Prohaska S."/>
            <person name="Pruitt K."/>
            <person name="Puig M."/>
            <person name="Quesneville H."/>
            <person name="Ram K.R."/>
            <person name="Rand D."/>
            <person name="Rasmussen M.D."/>
            <person name="Reed L.K."/>
            <person name="Reenan R."/>
            <person name="Reily A."/>
            <person name="Remington K.A."/>
            <person name="Rieger T.T."/>
            <person name="Ritchie M.G."/>
            <person name="Robin C."/>
            <person name="Rogers Y.H."/>
            <person name="Rohde C."/>
            <person name="Rozas J."/>
            <person name="Rubenfield M.J."/>
            <person name="Ruiz A."/>
            <person name="Russo S."/>
            <person name="Salzberg S.L."/>
            <person name="Sanchez-Gracia A."/>
            <person name="Saranga D.J."/>
            <person name="Sato H."/>
            <person name="Schaeffer S.W."/>
            <person name="Schatz M.C."/>
            <person name="Schlenke T."/>
            <person name="Schwartz R."/>
            <person name="Segarra C."/>
            <person name="Singh R.S."/>
            <person name="Sirot L."/>
            <person name="Sirota M."/>
            <person name="Sisneros N.B."/>
            <person name="Smith C.D."/>
            <person name="Smith T.F."/>
            <person name="Spieth J."/>
            <person name="Stage D.E."/>
            <person name="Stark A."/>
            <person name="Stephan W."/>
            <person name="Strausberg R.L."/>
            <person name="Strempel S."/>
            <person name="Sturgill D."/>
            <person name="Sutton G."/>
            <person name="Sutton G.G."/>
            <person name="Tao W."/>
            <person name="Teichmann S."/>
            <person name="Tobari Y.N."/>
            <person name="Tomimura Y."/>
            <person name="Tsolas J.M."/>
            <person name="Valente V.L."/>
            <person name="Venter E."/>
            <person name="Venter J.C."/>
            <person name="Vicario S."/>
            <person name="Vieira F.G."/>
            <person name="Vilella A.J."/>
            <person name="Villasante A."/>
            <person name="Walenz B."/>
            <person name="Wang J."/>
            <person name="Wasserman M."/>
            <person name="Watts T."/>
            <person name="Wilson D."/>
            <person name="Wilson R.K."/>
            <person name="Wing R.A."/>
            <person name="Wolfner M.F."/>
            <person name="Wong A."/>
            <person name="Wong G.K."/>
            <person name="Wu C.I."/>
            <person name="Wu G."/>
            <person name="Yamamoto D."/>
            <person name="Yang H.P."/>
            <person name="Yang S.P."/>
            <person name="Yorke J.A."/>
            <person name="Yoshida K."/>
            <person name="Zdobnov E."/>
            <person name="Zhang P."/>
            <person name="Zhang Y."/>
            <person name="Zimin A.V."/>
            <person name="Baldwin J."/>
            <person name="Abdouelleil A."/>
            <person name="Abdulkadir J."/>
            <person name="Abebe A."/>
            <person name="Abera B."/>
            <person name="Abreu J."/>
            <person name="Acer S.C."/>
            <person name="Aftuck L."/>
            <person name="Alexander A."/>
            <person name="An P."/>
            <person name="Anderson E."/>
            <person name="Anderson S."/>
            <person name="Arachi H."/>
            <person name="Azer M."/>
            <person name="Bachantsang P."/>
            <person name="Barry A."/>
            <person name="Bayul T."/>
            <person name="Berlin A."/>
            <person name="Bessette D."/>
            <person name="Bloom T."/>
            <person name="Blye J."/>
            <person name="Boguslavskiy L."/>
            <person name="Bonnet C."/>
            <person name="Boukhgalter B."/>
            <person name="Bourzgui I."/>
            <person name="Brown A."/>
            <person name="Cahill P."/>
            <person name="Channer S."/>
            <person name="Cheshatsang Y."/>
            <person name="Chuda L."/>
            <person name="Citroen M."/>
            <person name="Collymore A."/>
            <person name="Cooke P."/>
            <person name="Costello M."/>
            <person name="D'Aco K."/>
            <person name="Daza R."/>
            <person name="De Haan G."/>
            <person name="DeGray S."/>
            <person name="DeMaso C."/>
            <person name="Dhargay N."/>
            <person name="Dooley K."/>
            <person name="Dooley E."/>
            <person name="Doricent M."/>
            <person name="Dorje P."/>
            <person name="Dorjee K."/>
            <person name="Dupes A."/>
            <person name="Elong R."/>
            <person name="Falk J."/>
            <person name="Farina A."/>
            <person name="Faro S."/>
            <person name="Ferguson D."/>
            <person name="Fisher S."/>
            <person name="Foley C.D."/>
            <person name="Franke A."/>
            <person name="Friedrich D."/>
            <person name="Gadbois L."/>
            <person name="Gearin G."/>
            <person name="Gearin C.R."/>
            <person name="Giannoukos G."/>
            <person name="Goode T."/>
            <person name="Graham J."/>
            <person name="Grandbois E."/>
            <person name="Grewal S."/>
            <person name="Gyaltsen K."/>
            <person name="Hafez N."/>
            <person name="Hagos B."/>
            <person name="Hall J."/>
            <person name="Henson C."/>
            <person name="Hollinger A."/>
            <person name="Honan T."/>
            <person name="Huard M.D."/>
            <person name="Hughes L."/>
            <person name="Hurhula B."/>
            <person name="Husby M.E."/>
            <person name="Kamat A."/>
            <person name="Kanga B."/>
            <person name="Kashin S."/>
            <person name="Khazanovich D."/>
            <person name="Kisner P."/>
            <person name="Lance K."/>
            <person name="Lara M."/>
            <person name="Lee W."/>
            <person name="Lennon N."/>
            <person name="Letendre F."/>
            <person name="LeVine R."/>
            <person name="Lipovsky A."/>
            <person name="Liu X."/>
            <person name="Liu J."/>
            <person name="Liu S."/>
            <person name="Lokyitsang T."/>
            <person name="Lokyitsang Y."/>
            <person name="Lubonja R."/>
            <person name="Lui A."/>
            <person name="MacDonald P."/>
            <person name="Magnisalis V."/>
            <person name="Maru K."/>
            <person name="Matthews C."/>
            <person name="McCusker W."/>
            <person name="McDonough S."/>
            <person name="Mehta T."/>
            <person name="Meldrim J."/>
            <person name="Meneus L."/>
            <person name="Mihai O."/>
            <person name="Mihalev A."/>
            <person name="Mihova T."/>
            <person name="Mittelman R."/>
            <person name="Mlenga V."/>
            <person name="Montmayeur A."/>
            <person name="Mulrain L."/>
            <person name="Navidi A."/>
            <person name="Naylor J."/>
            <person name="Negash T."/>
            <person name="Nguyen T."/>
            <person name="Nguyen N."/>
            <person name="Nicol R."/>
            <person name="Norbu C."/>
            <person name="Norbu N."/>
            <person name="Novod N."/>
            <person name="O'Neill B."/>
            <person name="Osman S."/>
            <person name="Markiewicz E."/>
            <person name="Oyono O.L."/>
            <person name="Patti C."/>
            <person name="Phunkhang P."/>
            <person name="Pierre F."/>
            <person name="Priest M."/>
            <person name="Raghuraman S."/>
            <person name="Rege F."/>
            <person name="Reyes R."/>
            <person name="Rise C."/>
            <person name="Rogov P."/>
            <person name="Ross K."/>
            <person name="Ryan E."/>
            <person name="Settipalli S."/>
            <person name="Shea T."/>
            <person name="Sherpa N."/>
            <person name="Shi L."/>
            <person name="Shih D."/>
            <person name="Sparrow T."/>
            <person name="Spaulding J."/>
            <person name="Stalker J."/>
            <person name="Stange-Thomann N."/>
            <person name="Stavropoulos S."/>
            <person name="Stone C."/>
            <person name="Strader C."/>
            <person name="Tesfaye S."/>
            <person name="Thomson T."/>
            <person name="Thoulutsang Y."/>
            <person name="Thoulutsang D."/>
            <person name="Topham K."/>
            <person name="Topping I."/>
            <person name="Tsamla T."/>
            <person name="Vassiliev H."/>
            <person name="Vo A."/>
            <person name="Wangchuk T."/>
            <person name="Wangdi T."/>
            <person name="Weiand M."/>
            <person name="Wilkinson J."/>
            <person name="Wilson A."/>
            <person name="Yadav S."/>
            <person name="Young G."/>
            <person name="Yu Q."/>
            <person name="Zembek L."/>
            <person name="Zhong D."/>
            <person name="Zimmer A."/>
            <person name="Zwirko Z."/>
            <person name="Jaffe D.B."/>
            <person name="Alvarez P."/>
            <person name="Brockman W."/>
            <person name="Butler J."/>
            <person name="Chin C."/>
            <person name="Gnerre S."/>
            <person name="Grabherr M."/>
            <person name="Kleber M."/>
            <person name="Mauceli E."/>
            <person name="MacCallum I."/>
        </authorList>
    </citation>
    <scope>NUCLEOTIDE SEQUENCE [LARGE SCALE GENOMIC DNA]</scope>
    <source>
        <strain evidence="3">Tucson 15287-2541.00</strain>
    </source>
</reference>
<dbReference type="EMBL" id="CH916902">
    <property type="protein sequence ID" value="EDW04914.1"/>
    <property type="molecule type" value="Genomic_DNA"/>
</dbReference>
<dbReference type="AlphaFoldDB" id="B4K1A7"/>
<evidence type="ECO:0000256" key="1">
    <source>
        <dbReference type="SAM" id="MobiDB-lite"/>
    </source>
</evidence>
<dbReference type="InParanoid" id="B4K1A7"/>
<evidence type="ECO:0000313" key="2">
    <source>
        <dbReference type="EMBL" id="EDW04914.1"/>
    </source>
</evidence>
<organism evidence="3">
    <name type="scientific">Drosophila grimshawi</name>
    <name type="common">Hawaiian fruit fly</name>
    <name type="synonym">Idiomyia grimshawi</name>
    <dbReference type="NCBI Taxonomy" id="7222"/>
    <lineage>
        <taxon>Eukaryota</taxon>
        <taxon>Metazoa</taxon>
        <taxon>Ecdysozoa</taxon>
        <taxon>Arthropoda</taxon>
        <taxon>Hexapoda</taxon>
        <taxon>Insecta</taxon>
        <taxon>Pterygota</taxon>
        <taxon>Neoptera</taxon>
        <taxon>Endopterygota</taxon>
        <taxon>Diptera</taxon>
        <taxon>Brachycera</taxon>
        <taxon>Muscomorpha</taxon>
        <taxon>Ephydroidea</taxon>
        <taxon>Drosophilidae</taxon>
        <taxon>Drosophila</taxon>
        <taxon>Hawaiian Drosophila</taxon>
    </lineage>
</organism>
<feature type="compositionally biased region" description="Low complexity" evidence="1">
    <location>
        <begin position="7"/>
        <end position="22"/>
    </location>
</feature>
<name>B4K1A7_DROGR</name>
<evidence type="ECO:0000313" key="3">
    <source>
        <dbReference type="Proteomes" id="UP000001070"/>
    </source>
</evidence>
<sequence length="53" mass="5927">MPANGDQQQHQQHQQHQQQHQQALKNEADNQQRGLPGVRGVGHGTLHVCGSQR</sequence>
<gene>
    <name evidence="2" type="primary">Dgri\GH23843</name>
    <name evidence="2" type="ORF">Dgri_GH23843</name>
</gene>
<keyword evidence="3" id="KW-1185">Reference proteome</keyword>
<protein>
    <submittedName>
        <fullName evidence="2">GH23843</fullName>
    </submittedName>
</protein>
<accession>B4K1A7</accession>
<dbReference type="HOGENOM" id="CLU_3070872_0_0_1"/>
<feature type="region of interest" description="Disordered" evidence="1">
    <location>
        <begin position="1"/>
        <end position="53"/>
    </location>
</feature>
<dbReference type="Proteomes" id="UP000001070">
    <property type="component" value="Unassembled WGS sequence"/>
</dbReference>